<dbReference type="InterPro" id="IPR036388">
    <property type="entry name" value="WH-like_DNA-bd_sf"/>
</dbReference>
<proteinExistence type="predicted"/>
<evidence type="ECO:0000259" key="1">
    <source>
        <dbReference type="Pfam" id="PF13601"/>
    </source>
</evidence>
<dbReference type="Proteomes" id="UP000613582">
    <property type="component" value="Unassembled WGS sequence"/>
</dbReference>
<accession>A0A8J2V1V2</accession>
<reference evidence="2" key="1">
    <citation type="journal article" date="2014" name="Int. J. Syst. Evol. Microbiol.">
        <title>Complete genome sequence of Corynebacterium casei LMG S-19264T (=DSM 44701T), isolated from a smear-ripened cheese.</title>
        <authorList>
            <consortium name="US DOE Joint Genome Institute (JGI-PGF)"/>
            <person name="Walter F."/>
            <person name="Albersmeier A."/>
            <person name="Kalinowski J."/>
            <person name="Ruckert C."/>
        </authorList>
    </citation>
    <scope>NUCLEOTIDE SEQUENCE</scope>
    <source>
        <strain evidence="2">CGMCC 1.12921</strain>
    </source>
</reference>
<evidence type="ECO:0000313" key="3">
    <source>
        <dbReference type="Proteomes" id="UP000613582"/>
    </source>
</evidence>
<protein>
    <submittedName>
        <fullName evidence="2">Transcriptional regulator</fullName>
    </submittedName>
</protein>
<reference evidence="2" key="2">
    <citation type="submission" date="2020-09" db="EMBL/GenBank/DDBJ databases">
        <authorList>
            <person name="Sun Q."/>
            <person name="Zhou Y."/>
        </authorList>
    </citation>
    <scope>NUCLEOTIDE SEQUENCE</scope>
    <source>
        <strain evidence="2">CGMCC 1.12921</strain>
    </source>
</reference>
<dbReference type="Pfam" id="PF13601">
    <property type="entry name" value="HTH_34"/>
    <property type="match status" value="1"/>
</dbReference>
<keyword evidence="3" id="KW-1185">Reference proteome</keyword>
<dbReference type="InterPro" id="IPR036390">
    <property type="entry name" value="WH_DNA-bd_sf"/>
</dbReference>
<feature type="domain" description="Winged helix DNA-binding" evidence="1">
    <location>
        <begin position="12"/>
        <end position="94"/>
    </location>
</feature>
<sequence length="97" mass="10710">MSEANEIVHQTLRLKILTALHEAGQGTPLEFTRLKRLTGATDGNLGRHIGTLADAGYITVEKDFHNNRPRTRATLTDTGKRAFEDHVAYLRSLIGGL</sequence>
<comment type="caution">
    <text evidence="2">The sequence shown here is derived from an EMBL/GenBank/DDBJ whole genome shotgun (WGS) entry which is preliminary data.</text>
</comment>
<dbReference type="Gene3D" id="1.10.10.10">
    <property type="entry name" value="Winged helix-like DNA-binding domain superfamily/Winged helix DNA-binding domain"/>
    <property type="match status" value="1"/>
</dbReference>
<organism evidence="2 3">
    <name type="scientific">Aquisalinus flavus</name>
    <dbReference type="NCBI Taxonomy" id="1526572"/>
    <lineage>
        <taxon>Bacteria</taxon>
        <taxon>Pseudomonadati</taxon>
        <taxon>Pseudomonadota</taxon>
        <taxon>Alphaproteobacteria</taxon>
        <taxon>Parvularculales</taxon>
        <taxon>Parvularculaceae</taxon>
        <taxon>Aquisalinus</taxon>
    </lineage>
</organism>
<dbReference type="SUPFAM" id="SSF46785">
    <property type="entry name" value="Winged helix' DNA-binding domain"/>
    <property type="match status" value="1"/>
</dbReference>
<dbReference type="PANTHER" id="PTHR37318">
    <property type="entry name" value="BSL7504 PROTEIN"/>
    <property type="match status" value="1"/>
</dbReference>
<dbReference type="EMBL" id="BMGH01000001">
    <property type="protein sequence ID" value="GGC95833.1"/>
    <property type="molecule type" value="Genomic_DNA"/>
</dbReference>
<dbReference type="PANTHER" id="PTHR37318:SF1">
    <property type="entry name" value="BSL7504 PROTEIN"/>
    <property type="match status" value="1"/>
</dbReference>
<gene>
    <name evidence="2" type="ORF">GCM10011342_00770</name>
</gene>
<dbReference type="AlphaFoldDB" id="A0A8J2V1V2"/>
<evidence type="ECO:0000313" key="2">
    <source>
        <dbReference type="EMBL" id="GGC95833.1"/>
    </source>
</evidence>
<name>A0A8J2V1V2_9PROT</name>
<dbReference type="RefSeq" id="WP_188159328.1">
    <property type="nucleotide sequence ID" value="NZ_BMGH01000001.1"/>
</dbReference>
<dbReference type="InterPro" id="IPR027395">
    <property type="entry name" value="WH_DNA-bd_dom"/>
</dbReference>